<evidence type="ECO:0000256" key="5">
    <source>
        <dbReference type="ARBA" id="ARBA00022927"/>
    </source>
</evidence>
<dbReference type="FunCoup" id="S8EB61">
    <property type="interactions" value="571"/>
</dbReference>
<feature type="domain" description="COG4 transport protein middle alpha-helical bundle" evidence="10">
    <location>
        <begin position="176"/>
        <end position="494"/>
    </location>
</feature>
<dbReference type="PANTHER" id="PTHR24016">
    <property type="entry name" value="CONSERVED OLIGOMERIC GOLGI COMPLEX SUBUNIT 4"/>
    <property type="match status" value="1"/>
</dbReference>
<comment type="similarity">
    <text evidence="2">Belongs to the COG4 family.</text>
</comment>
<dbReference type="EMBL" id="KE504139">
    <property type="protein sequence ID" value="EPT01843.1"/>
    <property type="molecule type" value="Genomic_DNA"/>
</dbReference>
<dbReference type="Pfam" id="PF20662">
    <property type="entry name" value="COG4_C"/>
    <property type="match status" value="1"/>
</dbReference>
<feature type="region of interest" description="Disordered" evidence="9">
    <location>
        <begin position="308"/>
        <end position="332"/>
    </location>
</feature>
<gene>
    <name evidence="11" type="ORF">FOMPIDRAFT_1048435</name>
</gene>
<dbReference type="InterPro" id="IPR013167">
    <property type="entry name" value="COG4_M"/>
</dbReference>
<evidence type="ECO:0000256" key="4">
    <source>
        <dbReference type="ARBA" id="ARBA00022448"/>
    </source>
</evidence>
<organism evidence="11 12">
    <name type="scientific">Fomitopsis schrenkii</name>
    <name type="common">Brown rot fungus</name>
    <dbReference type="NCBI Taxonomy" id="2126942"/>
    <lineage>
        <taxon>Eukaryota</taxon>
        <taxon>Fungi</taxon>
        <taxon>Dikarya</taxon>
        <taxon>Basidiomycota</taxon>
        <taxon>Agaricomycotina</taxon>
        <taxon>Agaricomycetes</taxon>
        <taxon>Polyporales</taxon>
        <taxon>Fomitopsis</taxon>
    </lineage>
</organism>
<dbReference type="InParanoid" id="S8EB61"/>
<dbReference type="HOGENOM" id="CLU_014853_3_1_1"/>
<dbReference type="OrthoDB" id="47059at2759"/>
<evidence type="ECO:0000256" key="8">
    <source>
        <dbReference type="ARBA" id="ARBA00031340"/>
    </source>
</evidence>
<dbReference type="GO" id="GO:0000139">
    <property type="term" value="C:Golgi membrane"/>
    <property type="evidence" value="ECO:0007669"/>
    <property type="project" value="UniProtKB-SubCell"/>
</dbReference>
<dbReference type="eggNOG" id="KOG0412">
    <property type="taxonomic scope" value="Eukaryota"/>
</dbReference>
<dbReference type="AlphaFoldDB" id="S8EB61"/>
<dbReference type="SMART" id="SM00762">
    <property type="entry name" value="Cog4"/>
    <property type="match status" value="1"/>
</dbReference>
<keyword evidence="5" id="KW-0653">Protein transport</keyword>
<evidence type="ECO:0000259" key="10">
    <source>
        <dbReference type="SMART" id="SM00762"/>
    </source>
</evidence>
<keyword evidence="7" id="KW-0472">Membrane</keyword>
<keyword evidence="4" id="KW-0813">Transport</keyword>
<dbReference type="STRING" id="743788.S8EB61"/>
<sequence>MAVETLAAGSASPQRPDPHKFTKLSEILSCLSSLQSEEAELSSSLAELLASQEPVINSLARLQSLEPTLDQLHKEAYVFDQTVSRTAKTADEVGGFVRTLDEEMRRVREAAERVGQVMELKNSLNALQSAMEAKDWESATRHCARAMSVPTEVISGMFAETAVPTPESHLPPAQTLQAAREELLAIFRREFDKASQSRDAAATSRFFKLFPAVGWELEGLQAYAAFVVDLVRVRAPATAKTSSPLFYITALTALFESIAMIVDQHQPIVEKYYGPGKMTPVIERLLQESDRVVKDMLEGWVEERSMQRKLSETSSSASRKQPSQYDVDEEVDPREIDKVLTEAAGMSGRWGLFRKFMHDRLKDDYSDGDDEEEDKPVQKLLPTDDEEGSLPEGLLAVESSSSKQQFETMLTTYYIPLESWYARSALDKAHRLSSTDLLASPAVTTTPDDAFYILKAILNRLLSCGSLAAVQRTSELLRDVVDKEYIGVIKRKLDDVYRTAGPAGTRGEKAERENRLAFIVLLNDLDISSGHMERLVKELLASSLVTQFYLPSEVDGVKASVTSFNLLIAKFRSALRAGIEQLFNQLMRPRLRTFISDVYKDVSYVLDEDNYAQAGYNDIVRKRFVKSWETLVDGYKDTFTENNYRLLFGLALDILVRPWERFISQLRYSELGAIRFDQDLRAVTAYLSSQTAFGDVREKFVRLQQISQLLNLDSEEDVDEFYNGSGITWQLGEQEARNISALRV</sequence>
<evidence type="ECO:0000256" key="9">
    <source>
        <dbReference type="SAM" id="MobiDB-lite"/>
    </source>
</evidence>
<dbReference type="PANTHER" id="PTHR24016:SF0">
    <property type="entry name" value="CONSERVED OLIGOMERIC GOLGI COMPLEX SUBUNIT 4"/>
    <property type="match status" value="1"/>
</dbReference>
<keyword evidence="6" id="KW-0333">Golgi apparatus</keyword>
<evidence type="ECO:0000256" key="7">
    <source>
        <dbReference type="ARBA" id="ARBA00023136"/>
    </source>
</evidence>
<name>S8EB61_FOMSC</name>
<dbReference type="Proteomes" id="UP000015241">
    <property type="component" value="Unassembled WGS sequence"/>
</dbReference>
<dbReference type="GO" id="GO:0015031">
    <property type="term" value="P:protein transport"/>
    <property type="evidence" value="ECO:0007669"/>
    <property type="project" value="UniProtKB-KW"/>
</dbReference>
<dbReference type="Gene3D" id="1.20.58.1970">
    <property type="match status" value="1"/>
</dbReference>
<evidence type="ECO:0000313" key="12">
    <source>
        <dbReference type="Proteomes" id="UP000015241"/>
    </source>
</evidence>
<protein>
    <recommendedName>
        <fullName evidence="3">Conserved oligomeric Golgi complex subunit 4</fullName>
    </recommendedName>
    <alternativeName>
        <fullName evidence="8">Component of oligomeric Golgi complex 4</fullName>
    </alternativeName>
</protein>
<accession>S8EB61</accession>
<evidence type="ECO:0000256" key="1">
    <source>
        <dbReference type="ARBA" id="ARBA00004395"/>
    </source>
</evidence>
<evidence type="ECO:0000256" key="2">
    <source>
        <dbReference type="ARBA" id="ARBA00009215"/>
    </source>
</evidence>
<feature type="region of interest" description="Disordered" evidence="9">
    <location>
        <begin position="364"/>
        <end position="389"/>
    </location>
</feature>
<dbReference type="Pfam" id="PF08318">
    <property type="entry name" value="COG4_m"/>
    <property type="match status" value="1"/>
</dbReference>
<evidence type="ECO:0000256" key="6">
    <source>
        <dbReference type="ARBA" id="ARBA00023034"/>
    </source>
</evidence>
<evidence type="ECO:0000313" key="11">
    <source>
        <dbReference type="EMBL" id="EPT01843.1"/>
    </source>
</evidence>
<dbReference type="InterPro" id="IPR048682">
    <property type="entry name" value="COG4"/>
</dbReference>
<dbReference type="InterPro" id="IPR048684">
    <property type="entry name" value="COG4_C"/>
</dbReference>
<reference evidence="11 12" key="1">
    <citation type="journal article" date="2012" name="Science">
        <title>The Paleozoic origin of enzymatic lignin decomposition reconstructed from 31 fungal genomes.</title>
        <authorList>
            <person name="Floudas D."/>
            <person name="Binder M."/>
            <person name="Riley R."/>
            <person name="Barry K."/>
            <person name="Blanchette R.A."/>
            <person name="Henrissat B."/>
            <person name="Martinez A.T."/>
            <person name="Otillar R."/>
            <person name="Spatafora J.W."/>
            <person name="Yadav J.S."/>
            <person name="Aerts A."/>
            <person name="Benoit I."/>
            <person name="Boyd A."/>
            <person name="Carlson A."/>
            <person name="Copeland A."/>
            <person name="Coutinho P.M."/>
            <person name="de Vries R.P."/>
            <person name="Ferreira P."/>
            <person name="Findley K."/>
            <person name="Foster B."/>
            <person name="Gaskell J."/>
            <person name="Glotzer D."/>
            <person name="Gorecki P."/>
            <person name="Heitman J."/>
            <person name="Hesse C."/>
            <person name="Hori C."/>
            <person name="Igarashi K."/>
            <person name="Jurgens J.A."/>
            <person name="Kallen N."/>
            <person name="Kersten P."/>
            <person name="Kohler A."/>
            <person name="Kuees U."/>
            <person name="Kumar T.K.A."/>
            <person name="Kuo A."/>
            <person name="LaButti K."/>
            <person name="Larrondo L.F."/>
            <person name="Lindquist E."/>
            <person name="Ling A."/>
            <person name="Lombard V."/>
            <person name="Lucas S."/>
            <person name="Lundell T."/>
            <person name="Martin R."/>
            <person name="McLaughlin D.J."/>
            <person name="Morgenstern I."/>
            <person name="Morin E."/>
            <person name="Murat C."/>
            <person name="Nagy L.G."/>
            <person name="Nolan M."/>
            <person name="Ohm R.A."/>
            <person name="Patyshakuliyeva A."/>
            <person name="Rokas A."/>
            <person name="Ruiz-Duenas F.J."/>
            <person name="Sabat G."/>
            <person name="Salamov A."/>
            <person name="Samejima M."/>
            <person name="Schmutz J."/>
            <person name="Slot J.C."/>
            <person name="St John F."/>
            <person name="Stenlid J."/>
            <person name="Sun H."/>
            <person name="Sun S."/>
            <person name="Syed K."/>
            <person name="Tsang A."/>
            <person name="Wiebenga A."/>
            <person name="Young D."/>
            <person name="Pisabarro A."/>
            <person name="Eastwood D.C."/>
            <person name="Martin F."/>
            <person name="Cullen D."/>
            <person name="Grigoriev I.V."/>
            <person name="Hibbett D.S."/>
        </authorList>
    </citation>
    <scope>NUCLEOTIDE SEQUENCE</scope>
    <source>
        <strain evidence="12">FP-58527</strain>
    </source>
</reference>
<keyword evidence="12" id="KW-1185">Reference proteome</keyword>
<dbReference type="InterPro" id="IPR048680">
    <property type="entry name" value="COG4_N"/>
</dbReference>
<dbReference type="Pfam" id="PF20663">
    <property type="entry name" value="COG4_N"/>
    <property type="match status" value="1"/>
</dbReference>
<comment type="subcellular location">
    <subcellularLocation>
        <location evidence="1">Golgi apparatus membrane</location>
        <topology evidence="1">Peripheral membrane protein</topology>
    </subcellularLocation>
</comment>
<feature type="compositionally biased region" description="Polar residues" evidence="9">
    <location>
        <begin position="312"/>
        <end position="324"/>
    </location>
</feature>
<evidence type="ECO:0000256" key="3">
    <source>
        <dbReference type="ARBA" id="ARBA00020975"/>
    </source>
</evidence>
<dbReference type="Gene3D" id="1.10.287.1060">
    <property type="entry name" value="ESAT-6-like"/>
    <property type="match status" value="1"/>
</dbReference>
<proteinExistence type="inferred from homology"/>